<organism evidence="2 3">
    <name type="scientific">Streptomyces antimycoticus</name>
    <dbReference type="NCBI Taxonomy" id="68175"/>
    <lineage>
        <taxon>Bacteria</taxon>
        <taxon>Bacillati</taxon>
        <taxon>Actinomycetota</taxon>
        <taxon>Actinomycetes</taxon>
        <taxon>Kitasatosporales</taxon>
        <taxon>Streptomycetaceae</taxon>
        <taxon>Streptomyces</taxon>
        <taxon>Streptomyces violaceusniger group</taxon>
    </lineage>
</organism>
<dbReference type="AlphaFoldDB" id="A0A4D4K2K7"/>
<evidence type="ECO:0000256" key="1">
    <source>
        <dbReference type="SAM" id="MobiDB-lite"/>
    </source>
</evidence>
<evidence type="ECO:0000313" key="3">
    <source>
        <dbReference type="Proteomes" id="UP000299290"/>
    </source>
</evidence>
<feature type="region of interest" description="Disordered" evidence="1">
    <location>
        <begin position="1"/>
        <end position="21"/>
    </location>
</feature>
<gene>
    <name evidence="2" type="ORF">SANT12839_017880</name>
</gene>
<comment type="caution">
    <text evidence="2">The sequence shown here is derived from an EMBL/GenBank/DDBJ whole genome shotgun (WGS) entry which is preliminary data.</text>
</comment>
<proteinExistence type="predicted"/>
<name>A0A4D4K2K7_9ACTN</name>
<reference evidence="2 3" key="1">
    <citation type="journal article" date="2020" name="Int. J. Syst. Evol. Microbiol.">
        <title>Reclassification of Streptomyces castelarensis and Streptomyces sporoclivatus as later heterotypic synonyms of Streptomyces antimycoticus.</title>
        <authorList>
            <person name="Komaki H."/>
            <person name="Tamura T."/>
        </authorList>
    </citation>
    <scope>NUCLEOTIDE SEQUENCE [LARGE SCALE GENOMIC DNA]</scope>
    <source>
        <strain evidence="2 3">NBRC 12839</strain>
    </source>
</reference>
<sequence length="84" mass="8597">MNGSGRGVASGMARTLQAAPRPCADTLSDAYALPGGSSRARDAWHGAPSYRWEVPPAALSGSSEYDPVRGRPSAARRTAPDAAG</sequence>
<dbReference type="EMBL" id="BJHV01000001">
    <property type="protein sequence ID" value="GDY40906.1"/>
    <property type="molecule type" value="Genomic_DNA"/>
</dbReference>
<accession>A0A4D4K2K7</accession>
<protein>
    <submittedName>
        <fullName evidence="2">Uncharacterized protein</fullName>
    </submittedName>
</protein>
<feature type="region of interest" description="Disordered" evidence="1">
    <location>
        <begin position="54"/>
        <end position="84"/>
    </location>
</feature>
<dbReference type="Proteomes" id="UP000299290">
    <property type="component" value="Unassembled WGS sequence"/>
</dbReference>
<keyword evidence="3" id="KW-1185">Reference proteome</keyword>
<evidence type="ECO:0000313" key="2">
    <source>
        <dbReference type="EMBL" id="GDY40906.1"/>
    </source>
</evidence>